<name>A0A841AF42_9MICO</name>
<dbReference type="PANTHER" id="PTHR37291:SF1">
    <property type="entry name" value="TYPE IV METHYL-DIRECTED RESTRICTION ENZYME ECOKMCRB SUBUNIT"/>
    <property type="match status" value="1"/>
</dbReference>
<reference evidence="1 2" key="1">
    <citation type="submission" date="2020-08" db="EMBL/GenBank/DDBJ databases">
        <title>Sequencing the genomes of 1000 actinobacteria strains.</title>
        <authorList>
            <person name="Klenk H.-P."/>
        </authorList>
    </citation>
    <scope>NUCLEOTIDE SEQUENCE [LARGE SCALE GENOMIC DNA]</scope>
    <source>
        <strain evidence="1 2">DSM 28796</strain>
    </source>
</reference>
<proteinExistence type="predicted"/>
<gene>
    <name evidence="1" type="ORF">HNR70_001758</name>
</gene>
<evidence type="ECO:0008006" key="3">
    <source>
        <dbReference type="Google" id="ProtNLM"/>
    </source>
</evidence>
<dbReference type="PANTHER" id="PTHR37291">
    <property type="entry name" value="5-METHYLCYTOSINE-SPECIFIC RESTRICTION ENZYME B"/>
    <property type="match status" value="1"/>
</dbReference>
<protein>
    <recommendedName>
        <fullName evidence="3">Restriction endonuclease</fullName>
    </recommendedName>
</protein>
<keyword evidence="2" id="KW-1185">Reference proteome</keyword>
<accession>A0A841AF42</accession>
<evidence type="ECO:0000313" key="1">
    <source>
        <dbReference type="EMBL" id="MBB5831945.1"/>
    </source>
</evidence>
<dbReference type="AlphaFoldDB" id="A0A841AF42"/>
<evidence type="ECO:0000313" key="2">
    <source>
        <dbReference type="Proteomes" id="UP000588158"/>
    </source>
</evidence>
<dbReference type="Proteomes" id="UP000588158">
    <property type="component" value="Unassembled WGS sequence"/>
</dbReference>
<comment type="caution">
    <text evidence="1">The sequence shown here is derived from an EMBL/GenBank/DDBJ whole genome shotgun (WGS) entry which is preliminary data.</text>
</comment>
<dbReference type="RefSeq" id="WP_184325332.1">
    <property type="nucleotide sequence ID" value="NZ_JACHLZ010000001.1"/>
</dbReference>
<dbReference type="InterPro" id="IPR052934">
    <property type="entry name" value="Methyl-DNA_Rec/Restrict_Enz"/>
</dbReference>
<dbReference type="EMBL" id="JACHLZ010000001">
    <property type="protein sequence ID" value="MBB5831945.1"/>
    <property type="molecule type" value="Genomic_DNA"/>
</dbReference>
<sequence length="168" mass="19458">MYSAVAISRSSMFFQGPRFELTYKHDAEERFHLPENLYVIGTMNTADRSLALVDFALRRRFAFFELDPRFNDAWKKHLSDKFRTAPASHIDELARRIAAMNDQIAADPSLGASFRIGHSYFTPETEVSELDPWHRAVVETSVAPQLREYWHDRPETVDLIVEQLLAEL</sequence>
<organism evidence="1 2">
    <name type="scientific">Brachybacterium aquaticum</name>
    <dbReference type="NCBI Taxonomy" id="1432564"/>
    <lineage>
        <taxon>Bacteria</taxon>
        <taxon>Bacillati</taxon>
        <taxon>Actinomycetota</taxon>
        <taxon>Actinomycetes</taxon>
        <taxon>Micrococcales</taxon>
        <taxon>Dermabacteraceae</taxon>
        <taxon>Brachybacterium</taxon>
    </lineage>
</organism>